<evidence type="ECO:0000313" key="3">
    <source>
        <dbReference type="Proteomes" id="UP001194468"/>
    </source>
</evidence>
<protein>
    <submittedName>
        <fullName evidence="2">Uncharacterized protein</fullName>
    </submittedName>
</protein>
<feature type="region of interest" description="Disordered" evidence="1">
    <location>
        <begin position="141"/>
        <end position="169"/>
    </location>
</feature>
<reference evidence="2" key="2">
    <citation type="journal article" date="2020" name="Nat. Commun.">
        <title>Large-scale genome sequencing of mycorrhizal fungi provides insights into the early evolution of symbiotic traits.</title>
        <authorList>
            <person name="Miyauchi S."/>
            <person name="Kiss E."/>
            <person name="Kuo A."/>
            <person name="Drula E."/>
            <person name="Kohler A."/>
            <person name="Sanchez-Garcia M."/>
            <person name="Morin E."/>
            <person name="Andreopoulos B."/>
            <person name="Barry K.W."/>
            <person name="Bonito G."/>
            <person name="Buee M."/>
            <person name="Carver A."/>
            <person name="Chen C."/>
            <person name="Cichocki N."/>
            <person name="Clum A."/>
            <person name="Culley D."/>
            <person name="Crous P.W."/>
            <person name="Fauchery L."/>
            <person name="Girlanda M."/>
            <person name="Hayes R.D."/>
            <person name="Keri Z."/>
            <person name="LaButti K."/>
            <person name="Lipzen A."/>
            <person name="Lombard V."/>
            <person name="Magnuson J."/>
            <person name="Maillard F."/>
            <person name="Murat C."/>
            <person name="Nolan M."/>
            <person name="Ohm R.A."/>
            <person name="Pangilinan J."/>
            <person name="Pereira M.F."/>
            <person name="Perotto S."/>
            <person name="Peter M."/>
            <person name="Pfister S."/>
            <person name="Riley R."/>
            <person name="Sitrit Y."/>
            <person name="Stielow J.B."/>
            <person name="Szollosi G."/>
            <person name="Zifcakova L."/>
            <person name="Stursova M."/>
            <person name="Spatafora J.W."/>
            <person name="Tedersoo L."/>
            <person name="Vaario L.M."/>
            <person name="Yamada A."/>
            <person name="Yan M."/>
            <person name="Wang P."/>
            <person name="Xu J."/>
            <person name="Bruns T."/>
            <person name="Baldrian P."/>
            <person name="Vilgalys R."/>
            <person name="Dunand C."/>
            <person name="Henrissat B."/>
            <person name="Grigoriev I.V."/>
            <person name="Hibbett D."/>
            <person name="Nagy L.G."/>
            <person name="Martin F.M."/>
        </authorList>
    </citation>
    <scope>NUCLEOTIDE SEQUENCE</scope>
    <source>
        <strain evidence="2">BED1</strain>
    </source>
</reference>
<dbReference type="EMBL" id="WHUW01000021">
    <property type="protein sequence ID" value="KAF8436566.1"/>
    <property type="molecule type" value="Genomic_DNA"/>
</dbReference>
<sequence>MDHSRFCLGCQKSFTTQRKLHAHEAKCQAYTQWTSNVARSHKRLKTTQDDTERVHHNLQLRDVIPDRDVHANQPELPSQAVLGDTVDPKDDLVENEAGPSNYALEQDVPMAYSPEPPPAVSARSGRSIRLPARYRDYLPIGSGLRHVPSPPPLSQSSHRSSPEPHIGAPPPLVEYRTLPNDMGLFRVYPTQPSFIPKGDGDLRSVVDAPTLEASEASQGQDAAIPSVAEPEITRENLYSAFSSPSAGLLMCWQYSGTNENQILFTSITAGRRHLCQFYYLMKDQSGHQASVILQFPLLRLTTYITVILPTSSLLRFKTRRHQHFI</sequence>
<proteinExistence type="predicted"/>
<reference evidence="2" key="1">
    <citation type="submission" date="2019-10" db="EMBL/GenBank/DDBJ databases">
        <authorList>
            <consortium name="DOE Joint Genome Institute"/>
            <person name="Kuo A."/>
            <person name="Miyauchi S."/>
            <person name="Kiss E."/>
            <person name="Drula E."/>
            <person name="Kohler A."/>
            <person name="Sanchez-Garcia M."/>
            <person name="Andreopoulos B."/>
            <person name="Barry K.W."/>
            <person name="Bonito G."/>
            <person name="Buee M."/>
            <person name="Carver A."/>
            <person name="Chen C."/>
            <person name="Cichocki N."/>
            <person name="Clum A."/>
            <person name="Culley D."/>
            <person name="Crous P.W."/>
            <person name="Fauchery L."/>
            <person name="Girlanda M."/>
            <person name="Hayes R."/>
            <person name="Keri Z."/>
            <person name="LaButti K."/>
            <person name="Lipzen A."/>
            <person name="Lombard V."/>
            <person name="Magnuson J."/>
            <person name="Maillard F."/>
            <person name="Morin E."/>
            <person name="Murat C."/>
            <person name="Nolan M."/>
            <person name="Ohm R."/>
            <person name="Pangilinan J."/>
            <person name="Pereira M."/>
            <person name="Perotto S."/>
            <person name="Peter M."/>
            <person name="Riley R."/>
            <person name="Sitrit Y."/>
            <person name="Stielow B."/>
            <person name="Szollosi G."/>
            <person name="Zifcakova L."/>
            <person name="Stursova M."/>
            <person name="Spatafora J.W."/>
            <person name="Tedersoo L."/>
            <person name="Vaario L.-M."/>
            <person name="Yamada A."/>
            <person name="Yan M."/>
            <person name="Wang P."/>
            <person name="Xu J."/>
            <person name="Bruns T."/>
            <person name="Baldrian P."/>
            <person name="Vilgalys R."/>
            <person name="Henrissat B."/>
            <person name="Grigoriev I.V."/>
            <person name="Hibbett D."/>
            <person name="Nagy L.G."/>
            <person name="Martin F.M."/>
        </authorList>
    </citation>
    <scope>NUCLEOTIDE SEQUENCE</scope>
    <source>
        <strain evidence="2">BED1</strain>
    </source>
</reference>
<organism evidence="2 3">
    <name type="scientific">Boletus edulis BED1</name>
    <dbReference type="NCBI Taxonomy" id="1328754"/>
    <lineage>
        <taxon>Eukaryota</taxon>
        <taxon>Fungi</taxon>
        <taxon>Dikarya</taxon>
        <taxon>Basidiomycota</taxon>
        <taxon>Agaricomycotina</taxon>
        <taxon>Agaricomycetes</taxon>
        <taxon>Agaricomycetidae</taxon>
        <taxon>Boletales</taxon>
        <taxon>Boletineae</taxon>
        <taxon>Boletaceae</taxon>
        <taxon>Boletoideae</taxon>
        <taxon>Boletus</taxon>
    </lineage>
</organism>
<name>A0AAD4GDA2_BOLED</name>
<gene>
    <name evidence="2" type="ORF">L210DRAFT_2459134</name>
</gene>
<comment type="caution">
    <text evidence="2">The sequence shown here is derived from an EMBL/GenBank/DDBJ whole genome shotgun (WGS) entry which is preliminary data.</text>
</comment>
<dbReference type="Proteomes" id="UP001194468">
    <property type="component" value="Unassembled WGS sequence"/>
</dbReference>
<keyword evidence="3" id="KW-1185">Reference proteome</keyword>
<evidence type="ECO:0000313" key="2">
    <source>
        <dbReference type="EMBL" id="KAF8436566.1"/>
    </source>
</evidence>
<accession>A0AAD4GDA2</accession>
<evidence type="ECO:0000256" key="1">
    <source>
        <dbReference type="SAM" id="MobiDB-lite"/>
    </source>
</evidence>
<dbReference type="AlphaFoldDB" id="A0AAD4GDA2"/>